<dbReference type="HOGENOM" id="CLU_1968499_0_0_0"/>
<evidence type="ECO:0000256" key="4">
    <source>
        <dbReference type="ARBA" id="ARBA00022801"/>
    </source>
</evidence>
<dbReference type="EC" id="3.1.11.6" evidence="6"/>
<organism evidence="8 9">
    <name type="scientific">Pirellula staleyi (strain ATCC 27377 / DSM 6068 / ICPB 4128)</name>
    <name type="common">Pirella staleyi</name>
    <dbReference type="NCBI Taxonomy" id="530564"/>
    <lineage>
        <taxon>Bacteria</taxon>
        <taxon>Pseudomonadati</taxon>
        <taxon>Planctomycetota</taxon>
        <taxon>Planctomycetia</taxon>
        <taxon>Pirellulales</taxon>
        <taxon>Pirellulaceae</taxon>
        <taxon>Pirellula</taxon>
    </lineage>
</organism>
<dbReference type="SUPFAM" id="SSF116842">
    <property type="entry name" value="XseB-like"/>
    <property type="match status" value="1"/>
</dbReference>
<dbReference type="GO" id="GO:0009318">
    <property type="term" value="C:exodeoxyribonuclease VII complex"/>
    <property type="evidence" value="ECO:0007669"/>
    <property type="project" value="UniProtKB-UniRule"/>
</dbReference>
<dbReference type="PANTHER" id="PTHR34137:SF1">
    <property type="entry name" value="EXODEOXYRIBONUCLEASE 7 SMALL SUBUNIT"/>
    <property type="match status" value="1"/>
</dbReference>
<dbReference type="GO" id="GO:0006308">
    <property type="term" value="P:DNA catabolic process"/>
    <property type="evidence" value="ECO:0007669"/>
    <property type="project" value="UniProtKB-UniRule"/>
</dbReference>
<evidence type="ECO:0000313" key="9">
    <source>
        <dbReference type="Proteomes" id="UP000001887"/>
    </source>
</evidence>
<dbReference type="InterPro" id="IPR037004">
    <property type="entry name" value="Exonuc_VII_ssu_sf"/>
</dbReference>
<dbReference type="EMBL" id="CP001848">
    <property type="protein sequence ID" value="ADB18626.1"/>
    <property type="molecule type" value="Genomic_DNA"/>
</dbReference>
<evidence type="ECO:0000256" key="7">
    <source>
        <dbReference type="SAM" id="MobiDB-lite"/>
    </source>
</evidence>
<dbReference type="KEGG" id="psl:Psta_3972"/>
<gene>
    <name evidence="6" type="primary">xseB</name>
    <name evidence="8" type="ordered locus">Psta_3972</name>
</gene>
<reference evidence="8 9" key="1">
    <citation type="journal article" date="2009" name="Stand. Genomic Sci.">
        <title>Complete genome sequence of Pirellula staleyi type strain (ATCC 27377).</title>
        <authorList>
            <person name="Clum A."/>
            <person name="Tindall B.J."/>
            <person name="Sikorski J."/>
            <person name="Ivanova N."/>
            <person name="Mavrommatis K."/>
            <person name="Lucas S."/>
            <person name="Glavina del Rio T."/>
            <person name="Nolan M."/>
            <person name="Chen F."/>
            <person name="Tice H."/>
            <person name="Pitluck S."/>
            <person name="Cheng J.F."/>
            <person name="Chertkov O."/>
            <person name="Brettin T."/>
            <person name="Han C."/>
            <person name="Detter J.C."/>
            <person name="Kuske C."/>
            <person name="Bruce D."/>
            <person name="Goodwin L."/>
            <person name="Ovchinikova G."/>
            <person name="Pati A."/>
            <person name="Mikhailova N."/>
            <person name="Chen A."/>
            <person name="Palaniappan K."/>
            <person name="Land M."/>
            <person name="Hauser L."/>
            <person name="Chang Y.J."/>
            <person name="Jeffries C.D."/>
            <person name="Chain P."/>
            <person name="Rohde M."/>
            <person name="Goker M."/>
            <person name="Bristow J."/>
            <person name="Eisen J.A."/>
            <person name="Markowitz V."/>
            <person name="Hugenholtz P."/>
            <person name="Kyrpides N.C."/>
            <person name="Klenk H.P."/>
            <person name="Lapidus A."/>
        </authorList>
    </citation>
    <scope>NUCLEOTIDE SEQUENCE [LARGE SCALE GENOMIC DNA]</scope>
    <source>
        <strain evidence="9">ATCC 27377 / DSM 6068 / ICPB 4128</strain>
    </source>
</reference>
<comment type="subunit">
    <text evidence="6">Heterooligomer composed of large and small subunits.</text>
</comment>
<dbReference type="HAMAP" id="MF_00337">
    <property type="entry name" value="Exonuc_7_S"/>
    <property type="match status" value="1"/>
</dbReference>
<dbReference type="Gene3D" id="1.10.287.1040">
    <property type="entry name" value="Exonuclease VII, small subunit"/>
    <property type="match status" value="1"/>
</dbReference>
<dbReference type="PANTHER" id="PTHR34137">
    <property type="entry name" value="EXODEOXYRIBONUCLEASE 7 SMALL SUBUNIT"/>
    <property type="match status" value="1"/>
</dbReference>
<comment type="catalytic activity">
    <reaction evidence="6">
        <text>Exonucleolytic cleavage in either 5'- to 3'- or 3'- to 5'-direction to yield nucleoside 5'-phosphates.</text>
        <dbReference type="EC" id="3.1.11.6"/>
    </reaction>
</comment>
<evidence type="ECO:0000256" key="3">
    <source>
        <dbReference type="ARBA" id="ARBA00022722"/>
    </source>
</evidence>
<protein>
    <recommendedName>
        <fullName evidence="6">Exodeoxyribonuclease 7 small subunit</fullName>
        <ecNumber evidence="6">3.1.11.6</ecNumber>
    </recommendedName>
    <alternativeName>
        <fullName evidence="6">Exodeoxyribonuclease VII small subunit</fullName>
        <shortName evidence="6">Exonuclease VII small subunit</shortName>
    </alternativeName>
</protein>
<keyword evidence="3 6" id="KW-0540">Nuclease</keyword>
<evidence type="ECO:0000256" key="1">
    <source>
        <dbReference type="ARBA" id="ARBA00009998"/>
    </source>
</evidence>
<dbReference type="STRING" id="530564.Psta_3972"/>
<keyword evidence="5 6" id="KW-0269">Exonuclease</keyword>
<dbReference type="AlphaFoldDB" id="D2R215"/>
<dbReference type="NCBIfam" id="TIGR01280">
    <property type="entry name" value="xseB"/>
    <property type="match status" value="1"/>
</dbReference>
<comment type="similarity">
    <text evidence="1 6">Belongs to the XseB family.</text>
</comment>
<sequence>MSTDSKPTEPKPIDKSLSFEESLTKVEQVVRSLEEGQLGLGPSIEAYERAVSHLKYCYGLLAAAERRVELLTAVSPEGEALTAPFDDVATQAASEAAPARRKRAIKKGSTGGDASGDAAADLLSGLD</sequence>
<name>D2R215_PIRSD</name>
<evidence type="ECO:0000256" key="6">
    <source>
        <dbReference type="HAMAP-Rule" id="MF_00337"/>
    </source>
</evidence>
<evidence type="ECO:0000256" key="5">
    <source>
        <dbReference type="ARBA" id="ARBA00022839"/>
    </source>
</evidence>
<dbReference type="Pfam" id="PF02609">
    <property type="entry name" value="Exonuc_VII_S"/>
    <property type="match status" value="1"/>
</dbReference>
<keyword evidence="2 6" id="KW-0963">Cytoplasm</keyword>
<feature type="compositionally biased region" description="Low complexity" evidence="7">
    <location>
        <begin position="115"/>
        <end position="127"/>
    </location>
</feature>
<dbReference type="InterPro" id="IPR003761">
    <property type="entry name" value="Exonuc_VII_S"/>
</dbReference>
<dbReference type="eggNOG" id="COG1722">
    <property type="taxonomic scope" value="Bacteria"/>
</dbReference>
<feature type="region of interest" description="Disordered" evidence="7">
    <location>
        <begin position="92"/>
        <end position="127"/>
    </location>
</feature>
<keyword evidence="4 6" id="KW-0378">Hydrolase</keyword>
<dbReference type="Proteomes" id="UP000001887">
    <property type="component" value="Chromosome"/>
</dbReference>
<dbReference type="GO" id="GO:0005829">
    <property type="term" value="C:cytosol"/>
    <property type="evidence" value="ECO:0007669"/>
    <property type="project" value="TreeGrafter"/>
</dbReference>
<proteinExistence type="inferred from homology"/>
<dbReference type="GO" id="GO:0008855">
    <property type="term" value="F:exodeoxyribonuclease VII activity"/>
    <property type="evidence" value="ECO:0007669"/>
    <property type="project" value="UniProtKB-UniRule"/>
</dbReference>
<accession>D2R215</accession>
<evidence type="ECO:0000256" key="2">
    <source>
        <dbReference type="ARBA" id="ARBA00022490"/>
    </source>
</evidence>
<keyword evidence="9" id="KW-1185">Reference proteome</keyword>
<comment type="subcellular location">
    <subcellularLocation>
        <location evidence="6">Cytoplasm</location>
    </subcellularLocation>
</comment>
<evidence type="ECO:0000313" key="8">
    <source>
        <dbReference type="EMBL" id="ADB18626.1"/>
    </source>
</evidence>
<comment type="function">
    <text evidence="6">Bidirectionally degrades single-stranded DNA into large acid-insoluble oligonucleotides, which are then degraded further into small acid-soluble oligonucleotides.</text>
</comment>